<accession>S0EWA3</accession>
<gene>
    <name evidence="4" type="ORF">CCALI_00834</name>
</gene>
<dbReference type="Gene3D" id="3.30.1310.10">
    <property type="entry name" value="Nucleoid-associated protein YbaB-like domain"/>
    <property type="match status" value="1"/>
</dbReference>
<keyword evidence="1 2" id="KW-0238">DNA-binding</keyword>
<dbReference type="EMBL" id="HF951689">
    <property type="protein sequence ID" value="CCW34657.1"/>
    <property type="molecule type" value="Genomic_DNA"/>
</dbReference>
<dbReference type="InterPro" id="IPR004401">
    <property type="entry name" value="YbaB/EbfC"/>
</dbReference>
<dbReference type="STRING" id="454171.CP488_00320"/>
<sequence>MTRFGGLPGGFGMGDFQKLMQQAKQMQENVEKMQEELKNAQFSAEAGGGMVTVTVNGYGHLVGVKIKPDVLQMGDVELLEDLIVTASKEAAQLAQNEQEARAQEITGALGSIPPGLLG</sequence>
<dbReference type="AlphaFoldDB" id="S0EWA3"/>
<dbReference type="InParanoid" id="S0EWA3"/>
<comment type="function">
    <text evidence="2">Binds to DNA and alters its conformation. May be involved in regulation of gene expression, nucleoid organization and DNA protection.</text>
</comment>
<dbReference type="SUPFAM" id="SSF82607">
    <property type="entry name" value="YbaB-like"/>
    <property type="match status" value="1"/>
</dbReference>
<proteinExistence type="inferred from homology"/>
<dbReference type="PIRSF" id="PIRSF004555">
    <property type="entry name" value="UCP004555"/>
    <property type="match status" value="1"/>
</dbReference>
<keyword evidence="2" id="KW-0963">Cytoplasm</keyword>
<dbReference type="PANTHER" id="PTHR33449">
    <property type="entry name" value="NUCLEOID-ASSOCIATED PROTEIN YBAB"/>
    <property type="match status" value="1"/>
</dbReference>
<dbReference type="HOGENOM" id="CLU_140930_2_2_0"/>
<dbReference type="RefSeq" id="WP_016482215.1">
    <property type="nucleotide sequence ID" value="NC_021487.1"/>
</dbReference>
<feature type="coiled-coil region" evidence="3">
    <location>
        <begin position="76"/>
        <end position="103"/>
    </location>
</feature>
<keyword evidence="3" id="KW-0175">Coiled coil</keyword>
<protein>
    <recommendedName>
        <fullName evidence="2">Nucleoid-associated protein CCALI_00834</fullName>
    </recommendedName>
</protein>
<evidence type="ECO:0000256" key="1">
    <source>
        <dbReference type="ARBA" id="ARBA00023125"/>
    </source>
</evidence>
<dbReference type="GO" id="GO:0043590">
    <property type="term" value="C:bacterial nucleoid"/>
    <property type="evidence" value="ECO:0007669"/>
    <property type="project" value="UniProtKB-UniRule"/>
</dbReference>
<dbReference type="HAMAP" id="MF_00274">
    <property type="entry name" value="DNA_YbaB_EbfC"/>
    <property type="match status" value="1"/>
</dbReference>
<keyword evidence="5" id="KW-1185">Reference proteome</keyword>
<dbReference type="InterPro" id="IPR036894">
    <property type="entry name" value="YbaB-like_sf"/>
</dbReference>
<evidence type="ECO:0000313" key="5">
    <source>
        <dbReference type="Proteomes" id="UP000014227"/>
    </source>
</evidence>
<dbReference type="Proteomes" id="UP000014227">
    <property type="component" value="Chromosome I"/>
</dbReference>
<comment type="subunit">
    <text evidence="2">Homodimer.</text>
</comment>
<dbReference type="OrthoDB" id="9803080at2"/>
<evidence type="ECO:0000256" key="3">
    <source>
        <dbReference type="SAM" id="Coils"/>
    </source>
</evidence>
<comment type="similarity">
    <text evidence="2">Belongs to the YbaB/EbfC family.</text>
</comment>
<evidence type="ECO:0000313" key="4">
    <source>
        <dbReference type="EMBL" id="CCW34657.1"/>
    </source>
</evidence>
<dbReference type="KEGG" id="ccz:CCALI_00834"/>
<dbReference type="eggNOG" id="COG0718">
    <property type="taxonomic scope" value="Bacteria"/>
</dbReference>
<dbReference type="PATRIC" id="fig|1303518.3.peg.843"/>
<name>S0EWA3_CHTCT</name>
<dbReference type="PANTHER" id="PTHR33449:SF1">
    <property type="entry name" value="NUCLEOID-ASSOCIATED PROTEIN YBAB"/>
    <property type="match status" value="1"/>
</dbReference>
<dbReference type="GO" id="GO:0003677">
    <property type="term" value="F:DNA binding"/>
    <property type="evidence" value="ECO:0007669"/>
    <property type="project" value="UniProtKB-UniRule"/>
</dbReference>
<dbReference type="FunCoup" id="S0EWA3">
    <property type="interactions" value="239"/>
</dbReference>
<reference evidence="5" key="1">
    <citation type="submission" date="2013-03" db="EMBL/GenBank/DDBJ databases">
        <title>Genome sequence of Chthonomonas calidirosea, the first sequenced genome from the Armatimonadetes phylum (formally candidate division OP10).</title>
        <authorList>
            <person name="Lee K.C.Y."/>
            <person name="Morgan X.C."/>
            <person name="Dunfield P.F."/>
            <person name="Tamas I."/>
            <person name="Houghton K.M."/>
            <person name="Vyssotski M."/>
            <person name="Ryan J.L.J."/>
            <person name="Lagutin K."/>
            <person name="McDonald I.R."/>
            <person name="Stott M.B."/>
        </authorList>
    </citation>
    <scope>NUCLEOTIDE SEQUENCE [LARGE SCALE GENOMIC DNA]</scope>
    <source>
        <strain evidence="5">DSM 23976 / ICMP 18418 / T49</strain>
    </source>
</reference>
<organism evidence="4 5">
    <name type="scientific">Chthonomonas calidirosea (strain DSM 23976 / ICMP 18418 / T49)</name>
    <dbReference type="NCBI Taxonomy" id="1303518"/>
    <lineage>
        <taxon>Bacteria</taxon>
        <taxon>Bacillati</taxon>
        <taxon>Armatimonadota</taxon>
        <taxon>Chthonomonadia</taxon>
        <taxon>Chthonomonadales</taxon>
        <taxon>Chthonomonadaceae</taxon>
        <taxon>Chthonomonas</taxon>
    </lineage>
</organism>
<evidence type="ECO:0000256" key="2">
    <source>
        <dbReference type="HAMAP-Rule" id="MF_00274"/>
    </source>
</evidence>
<dbReference type="Pfam" id="PF02575">
    <property type="entry name" value="YbaB_DNA_bd"/>
    <property type="match status" value="1"/>
</dbReference>
<dbReference type="NCBIfam" id="TIGR00103">
    <property type="entry name" value="DNA_YbaB_EbfC"/>
    <property type="match status" value="1"/>
</dbReference>
<dbReference type="GO" id="GO:0005829">
    <property type="term" value="C:cytosol"/>
    <property type="evidence" value="ECO:0007669"/>
    <property type="project" value="TreeGrafter"/>
</dbReference>
<comment type="subcellular location">
    <subcellularLocation>
        <location evidence="2">Cytoplasm</location>
        <location evidence="2">Nucleoid</location>
    </subcellularLocation>
</comment>
<feature type="coiled-coil region" evidence="3">
    <location>
        <begin position="16"/>
        <end position="43"/>
    </location>
</feature>